<keyword evidence="11" id="KW-0325">Glycoprotein</keyword>
<comment type="subcellular location">
    <subcellularLocation>
        <location evidence="2 16">Secreted</location>
    </subcellularLocation>
</comment>
<evidence type="ECO:0000256" key="3">
    <source>
        <dbReference type="ARBA" id="ARBA00022525"/>
    </source>
</evidence>
<keyword evidence="8" id="KW-0186">Copper</keyword>
<evidence type="ECO:0000256" key="13">
    <source>
        <dbReference type="ARBA" id="ARBA00023326"/>
    </source>
</evidence>
<dbReference type="RefSeq" id="XP_024326414.1">
    <property type="nucleotide sequence ID" value="XM_024466416.1"/>
</dbReference>
<dbReference type="InterPro" id="IPR035971">
    <property type="entry name" value="CBD_sf"/>
</dbReference>
<dbReference type="PANTHER" id="PTHR33353">
    <property type="entry name" value="PUTATIVE (AFU_ORTHOLOGUE AFUA_1G12560)-RELATED"/>
    <property type="match status" value="1"/>
</dbReference>
<comment type="similarity">
    <text evidence="14">Belongs to the polysaccharide monooxygenase AA9 family.</text>
</comment>
<comment type="cofactor">
    <cofactor evidence="1">
        <name>Cu(2+)</name>
        <dbReference type="ChEBI" id="CHEBI:29036"/>
    </cofactor>
</comment>
<keyword evidence="3 16" id="KW-0964">Secreted</keyword>
<evidence type="ECO:0000256" key="16">
    <source>
        <dbReference type="RuleBase" id="RU368122"/>
    </source>
</evidence>
<dbReference type="GO" id="GO:0008810">
    <property type="term" value="F:cellulase activity"/>
    <property type="evidence" value="ECO:0007669"/>
    <property type="project" value="UniProtKB-UniRule"/>
</dbReference>
<evidence type="ECO:0000313" key="19">
    <source>
        <dbReference type="EMBL" id="OAF54405.1"/>
    </source>
</evidence>
<feature type="domain" description="Auxiliary Activity family 9 catalytic" evidence="18">
    <location>
        <begin position="10"/>
        <end position="94"/>
    </location>
</feature>
<dbReference type="InterPro" id="IPR005103">
    <property type="entry name" value="AA9_LPMO"/>
</dbReference>
<keyword evidence="4" id="KW-0479">Metal-binding</keyword>
<evidence type="ECO:0000256" key="12">
    <source>
        <dbReference type="ARBA" id="ARBA00023277"/>
    </source>
</evidence>
<evidence type="ECO:0000256" key="14">
    <source>
        <dbReference type="ARBA" id="ARBA00044502"/>
    </source>
</evidence>
<dbReference type="GO" id="GO:0046872">
    <property type="term" value="F:metal ion binding"/>
    <property type="evidence" value="ECO:0007669"/>
    <property type="project" value="UniProtKB-KW"/>
</dbReference>
<evidence type="ECO:0000256" key="1">
    <source>
        <dbReference type="ARBA" id="ARBA00001973"/>
    </source>
</evidence>
<evidence type="ECO:0000256" key="6">
    <source>
        <dbReference type="ARBA" id="ARBA00023001"/>
    </source>
</evidence>
<feature type="domain" description="CBM1" evidence="17">
    <location>
        <begin position="148"/>
        <end position="167"/>
    </location>
</feature>
<evidence type="ECO:0000256" key="4">
    <source>
        <dbReference type="ARBA" id="ARBA00022723"/>
    </source>
</evidence>
<evidence type="ECO:0000256" key="9">
    <source>
        <dbReference type="ARBA" id="ARBA00023033"/>
    </source>
</evidence>
<dbReference type="EC" id="1.14.99.56" evidence="16"/>
<accession>A0A177AGD5</accession>
<dbReference type="VEuPathDB" id="FungiDB:GMDG_03891"/>
<protein>
    <recommendedName>
        <fullName evidence="16">AA9 family lytic polysaccharide monooxygenase</fullName>
        <ecNumber evidence="16">1.14.99.56</ecNumber>
    </recommendedName>
    <alternativeName>
        <fullName evidence="16">Endo-beta-1,4-glucanase</fullName>
    </alternativeName>
    <alternativeName>
        <fullName evidence="16">Glycosyl hydrolase 61 family protein</fullName>
    </alternativeName>
</protein>
<evidence type="ECO:0000259" key="18">
    <source>
        <dbReference type="Pfam" id="PF03443"/>
    </source>
</evidence>
<evidence type="ECO:0000256" key="10">
    <source>
        <dbReference type="ARBA" id="ARBA00023157"/>
    </source>
</evidence>
<keyword evidence="13 16" id="KW-0624">Polysaccharide degradation</keyword>
<keyword evidence="7" id="KW-0560">Oxidoreductase</keyword>
<dbReference type="SUPFAM" id="SSF57180">
    <property type="entry name" value="Cellulose-binding domain"/>
    <property type="match status" value="1"/>
</dbReference>
<sequence length="191" mass="20137">MEIYHRTEAIGGAHWGPVNVYMSKVADASTADRSTGWFKVHADSWAKRLEQLLRKDECEDSIRYCSGDFLLRAEVIALHVAGSTGGAQLYMSCSRTSTPVPPSTLGISNVAGSACSAGGESATTTGPPVIQTATRTPGGGCGSCSVAKFQQCGGQDYTGCTTCASGSIALPSPHLTTRNVFKHDKSWKLKM</sequence>
<dbReference type="GO" id="GO:0030245">
    <property type="term" value="P:cellulose catabolic process"/>
    <property type="evidence" value="ECO:0007669"/>
    <property type="project" value="UniProtKB-UniRule"/>
</dbReference>
<dbReference type="InterPro" id="IPR049892">
    <property type="entry name" value="AA9"/>
</dbReference>
<dbReference type="Proteomes" id="UP000077154">
    <property type="component" value="Unassembled WGS sequence"/>
</dbReference>
<proteinExistence type="inferred from homology"/>
<dbReference type="InterPro" id="IPR000254">
    <property type="entry name" value="CBD"/>
</dbReference>
<keyword evidence="10 16" id="KW-1015">Disulfide bond</keyword>
<dbReference type="GO" id="GO:0005576">
    <property type="term" value="C:extracellular region"/>
    <property type="evidence" value="ECO:0007669"/>
    <property type="project" value="UniProtKB-SubCell"/>
</dbReference>
<keyword evidence="6 16" id="KW-0136">Cellulose degradation</keyword>
<comment type="function">
    <text evidence="16">Lytic polysaccharide monooxygenase (LMPO) that depolymerizes crystalline and amorphous polysaccharides via the oxidation of scissile alpha- or beta-(1-4)-glycosidic bonds, yielding C1 and/or C4 oxidation products. Catalysis by LPMOs requires the reduction of the active-site copper from Cu(II) to Cu(I) by a reducing agent and H(2)O(2) or O(2) as a cosubstrate.</text>
</comment>
<dbReference type="GO" id="GO:0030248">
    <property type="term" value="F:cellulose binding"/>
    <property type="evidence" value="ECO:0007669"/>
    <property type="project" value="UniProtKB-UniRule"/>
</dbReference>
<dbReference type="AlphaFoldDB" id="A0A177AGD5"/>
<dbReference type="EMBL" id="KV441425">
    <property type="protein sequence ID" value="OAF54405.1"/>
    <property type="molecule type" value="Genomic_DNA"/>
</dbReference>
<dbReference type="Pfam" id="PF00734">
    <property type="entry name" value="CBM_1"/>
    <property type="match status" value="1"/>
</dbReference>
<organism evidence="20">
    <name type="scientific">Pseudogymnoascus destructans</name>
    <dbReference type="NCBI Taxonomy" id="655981"/>
    <lineage>
        <taxon>Eukaryota</taxon>
        <taxon>Fungi</taxon>
        <taxon>Dikarya</taxon>
        <taxon>Ascomycota</taxon>
        <taxon>Pezizomycotina</taxon>
        <taxon>Leotiomycetes</taxon>
        <taxon>Thelebolales</taxon>
        <taxon>Thelebolaceae</taxon>
        <taxon>Pseudogymnoascus</taxon>
    </lineage>
</organism>
<dbReference type="eggNOG" id="ENOG502QRTW">
    <property type="taxonomic scope" value="Eukaryota"/>
</dbReference>
<dbReference type="EMBL" id="KV441390">
    <property type="protein sequence ID" value="OAF61137.1"/>
    <property type="molecule type" value="Genomic_DNA"/>
</dbReference>
<keyword evidence="5" id="KW-0732">Signal</keyword>
<evidence type="ECO:0000256" key="11">
    <source>
        <dbReference type="ARBA" id="ARBA00023180"/>
    </source>
</evidence>
<dbReference type="Pfam" id="PF03443">
    <property type="entry name" value="AA9"/>
    <property type="match status" value="1"/>
</dbReference>
<evidence type="ECO:0000256" key="8">
    <source>
        <dbReference type="ARBA" id="ARBA00023008"/>
    </source>
</evidence>
<dbReference type="PANTHER" id="PTHR33353:SF9">
    <property type="entry name" value="ENDOGLUCANASE II"/>
    <property type="match status" value="1"/>
</dbReference>
<gene>
    <name evidence="20" type="ORF">VC83_02760</name>
    <name evidence="19" type="ORF">VC83_09418</name>
</gene>
<evidence type="ECO:0000259" key="17">
    <source>
        <dbReference type="Pfam" id="PF00734"/>
    </source>
</evidence>
<evidence type="ECO:0000256" key="7">
    <source>
        <dbReference type="ARBA" id="ARBA00023002"/>
    </source>
</evidence>
<evidence type="ECO:0000256" key="5">
    <source>
        <dbReference type="ARBA" id="ARBA00022729"/>
    </source>
</evidence>
<keyword evidence="12 16" id="KW-0119">Carbohydrate metabolism</keyword>
<reference evidence="20" key="1">
    <citation type="submission" date="2016-03" db="EMBL/GenBank/DDBJ databases">
        <title>Updated assembly of Pseudogymnoascus destructans, the fungus causing white-nose syndrome of bats.</title>
        <authorList>
            <person name="Palmer J.M."/>
            <person name="Drees K.P."/>
            <person name="Foster J.T."/>
            <person name="Lindner D.L."/>
        </authorList>
    </citation>
    <scope>NUCLEOTIDE SEQUENCE [LARGE SCALE GENOMIC DNA]</scope>
    <source>
        <strain evidence="20">20631-21</strain>
    </source>
</reference>
<dbReference type="GO" id="GO:0004497">
    <property type="term" value="F:monooxygenase activity"/>
    <property type="evidence" value="ECO:0007669"/>
    <property type="project" value="UniProtKB-KW"/>
</dbReference>
<comment type="catalytic activity">
    <reaction evidence="15 16">
        <text>[(1-&gt;4)-beta-D-glucosyl]n+m + reduced acceptor + O2 = 4-dehydro-beta-D-glucosyl-[(1-&gt;4)-beta-D-glucosyl]n-1 + [(1-&gt;4)-beta-D-glucosyl]m + acceptor + H2O.</text>
        <dbReference type="EC" id="1.14.99.56"/>
    </reaction>
</comment>
<dbReference type="Gene3D" id="2.70.50.70">
    <property type="match status" value="1"/>
</dbReference>
<evidence type="ECO:0000313" key="20">
    <source>
        <dbReference type="EMBL" id="OAF61137.1"/>
    </source>
</evidence>
<dbReference type="GeneID" id="36285839"/>
<name>A0A177AGD5_9PEZI</name>
<evidence type="ECO:0000256" key="15">
    <source>
        <dbReference type="ARBA" id="ARBA00045077"/>
    </source>
</evidence>
<evidence type="ECO:0000256" key="2">
    <source>
        <dbReference type="ARBA" id="ARBA00004613"/>
    </source>
</evidence>
<comment type="domain">
    <text evidence="16">Has a modular structure: an endo-beta-1,4-glucanase catalytic module at the N-terminus, a linker rich in serines and threonines, and a C-terminal carbohydrate-binding module (CBM).</text>
</comment>
<keyword evidence="9" id="KW-0503">Monooxygenase</keyword>
<dbReference type="OrthoDB" id="3238762at2759"/>